<protein>
    <submittedName>
        <fullName evidence="1">Ornithine cyclodeaminase</fullName>
    </submittedName>
</protein>
<dbReference type="GO" id="GO:0005737">
    <property type="term" value="C:cytoplasm"/>
    <property type="evidence" value="ECO:0007669"/>
    <property type="project" value="TreeGrafter"/>
</dbReference>
<dbReference type="Gene3D" id="3.30.1780.10">
    <property type="entry name" value="ornithine cyclodeaminase, domain 1"/>
    <property type="match status" value="1"/>
</dbReference>
<gene>
    <name evidence="1" type="ORF">G3I43_05050</name>
</gene>
<sequence>MSDERLDTLRYLPRRDVVRVCAELDLVDSVKRTLIDHAEGRTTLPEEAYLPWHTSDGAFARSLTLPGAVWGERPALGAKVINSSLANPDRGLPRAQGLTLVFDRERAHPVALMEAAYISALRTSAYTVLSARTLAAAEPGRIGILGCGALGEQHVTLLAEEYPGAEFVLFDAVEGRARALAGRFAADGPAVRAVSRARDAVDGCAIVVTTTTTTTGYLPEAWLSPGALVAHVSLDDVLPDVVHRAGLLVVDDWGLIKADDRRLLGRMYRSGELLGPDEAAPPGPEPAPRAVDASLGEILSGRRPGRRTPEQTVLSNPFGMGVLDVAIAAAVHEYADLHDIGMRLPV</sequence>
<organism evidence="1">
    <name type="scientific">Streptomyces anulatus</name>
    <name type="common">Streptomyces chrysomallus</name>
    <dbReference type="NCBI Taxonomy" id="1892"/>
    <lineage>
        <taxon>Bacteria</taxon>
        <taxon>Bacillati</taxon>
        <taxon>Actinomycetota</taxon>
        <taxon>Actinomycetes</taxon>
        <taxon>Kitasatosporales</taxon>
        <taxon>Streptomycetaceae</taxon>
        <taxon>Streptomyces</taxon>
    </lineage>
</organism>
<proteinExistence type="predicted"/>
<accession>A0A6G3SKS1</accession>
<evidence type="ECO:0000313" key="1">
    <source>
        <dbReference type="EMBL" id="NEB83554.1"/>
    </source>
</evidence>
<dbReference type="PANTHER" id="PTHR13812">
    <property type="entry name" value="KETIMINE REDUCTASE MU-CRYSTALLIN"/>
    <property type="match status" value="1"/>
</dbReference>
<dbReference type="InterPro" id="IPR023401">
    <property type="entry name" value="ODC_N"/>
</dbReference>
<dbReference type="InterPro" id="IPR036291">
    <property type="entry name" value="NAD(P)-bd_dom_sf"/>
</dbReference>
<dbReference type="InterPro" id="IPR003462">
    <property type="entry name" value="ODC_Mu_crystall"/>
</dbReference>
<dbReference type="AlphaFoldDB" id="A0A6G3SKS1"/>
<comment type="caution">
    <text evidence="1">The sequence shown here is derived from an EMBL/GenBank/DDBJ whole genome shotgun (WGS) entry which is preliminary data.</text>
</comment>
<dbReference type="RefSeq" id="WP_164256716.1">
    <property type="nucleotide sequence ID" value="NZ_JAAGMK010000126.1"/>
</dbReference>
<dbReference type="PIRSF" id="PIRSF001439">
    <property type="entry name" value="CryM"/>
    <property type="match status" value="1"/>
</dbReference>
<dbReference type="Gene3D" id="3.40.50.720">
    <property type="entry name" value="NAD(P)-binding Rossmann-like Domain"/>
    <property type="match status" value="1"/>
</dbReference>
<dbReference type="Pfam" id="PF02423">
    <property type="entry name" value="OCD_Mu_crystall"/>
    <property type="match status" value="1"/>
</dbReference>
<reference evidence="1" key="1">
    <citation type="submission" date="2020-01" db="EMBL/GenBank/DDBJ databases">
        <title>Insect and environment-associated Actinomycetes.</title>
        <authorList>
            <person name="Currrie C."/>
            <person name="Chevrette M."/>
            <person name="Carlson C."/>
            <person name="Stubbendieck R."/>
            <person name="Wendt-Pienkowski E."/>
        </authorList>
    </citation>
    <scope>NUCLEOTIDE SEQUENCE</scope>
    <source>
        <strain evidence="1">SID505</strain>
    </source>
</reference>
<name>A0A6G3SKS1_STRAQ</name>
<dbReference type="EMBL" id="JAAGMK010000126">
    <property type="protein sequence ID" value="NEB83554.1"/>
    <property type="molecule type" value="Genomic_DNA"/>
</dbReference>
<dbReference type="PANTHER" id="PTHR13812:SF19">
    <property type="entry name" value="KETIMINE REDUCTASE MU-CRYSTALLIN"/>
    <property type="match status" value="1"/>
</dbReference>
<dbReference type="SUPFAM" id="SSF51735">
    <property type="entry name" value="NAD(P)-binding Rossmann-fold domains"/>
    <property type="match status" value="1"/>
</dbReference>